<sequence length="241" mass="27605">MANKVFLIGSDTYYYMAIADSILKYGEMRDITAIPSFPVKSPQNGIVFIHVILSFIGIGSKARILIIVVFNYLIYLSGIYPLYKIARWSGHEGGLPLASLLSVYLGAWHIYRINLLAINDGIFNSLILWLVYVVIKFIREMDILKSFSLTMNILMNLFIIYLLVIVSVLFRLNSALIIGSAVISTIFVRKFKSSVLLLVGCLFLVVLFIFIYLFVEIWRMENLYQDYILSLFRPIDIDSIK</sequence>
<evidence type="ECO:0000256" key="1">
    <source>
        <dbReference type="SAM" id="Phobius"/>
    </source>
</evidence>
<name>A0A382Z5J7_9ZZZZ</name>
<protein>
    <recommendedName>
        <fullName evidence="3">Glycosyltransferase RgtA/B/C/D-like domain-containing protein</fullName>
    </recommendedName>
</protein>
<accession>A0A382Z5J7</accession>
<keyword evidence="1" id="KW-0812">Transmembrane</keyword>
<reference evidence="2" key="1">
    <citation type="submission" date="2018-05" db="EMBL/GenBank/DDBJ databases">
        <authorList>
            <person name="Lanie J.A."/>
            <person name="Ng W.-L."/>
            <person name="Kazmierczak K.M."/>
            <person name="Andrzejewski T.M."/>
            <person name="Davidsen T.M."/>
            <person name="Wayne K.J."/>
            <person name="Tettelin H."/>
            <person name="Glass J.I."/>
            <person name="Rusch D."/>
            <person name="Podicherti R."/>
            <person name="Tsui H.-C.T."/>
            <person name="Winkler M.E."/>
        </authorList>
    </citation>
    <scope>NUCLEOTIDE SEQUENCE</scope>
</reference>
<gene>
    <name evidence="2" type="ORF">METZ01_LOCUS442862</name>
</gene>
<feature type="non-terminal residue" evidence="2">
    <location>
        <position position="241"/>
    </location>
</feature>
<feature type="transmembrane region" description="Helical" evidence="1">
    <location>
        <begin position="117"/>
        <end position="135"/>
    </location>
</feature>
<feature type="transmembrane region" description="Helical" evidence="1">
    <location>
        <begin position="195"/>
        <end position="215"/>
    </location>
</feature>
<dbReference type="EMBL" id="UINC01180684">
    <property type="protein sequence ID" value="SVD90008.1"/>
    <property type="molecule type" value="Genomic_DNA"/>
</dbReference>
<evidence type="ECO:0000313" key="2">
    <source>
        <dbReference type="EMBL" id="SVD90008.1"/>
    </source>
</evidence>
<keyword evidence="1" id="KW-0472">Membrane</keyword>
<proteinExistence type="predicted"/>
<evidence type="ECO:0008006" key="3">
    <source>
        <dbReference type="Google" id="ProtNLM"/>
    </source>
</evidence>
<dbReference type="AlphaFoldDB" id="A0A382Z5J7"/>
<keyword evidence="1" id="KW-1133">Transmembrane helix</keyword>
<organism evidence="2">
    <name type="scientific">marine metagenome</name>
    <dbReference type="NCBI Taxonomy" id="408172"/>
    <lineage>
        <taxon>unclassified sequences</taxon>
        <taxon>metagenomes</taxon>
        <taxon>ecological metagenomes</taxon>
    </lineage>
</organism>